<comment type="subcellular location">
    <subcellularLocation>
        <location evidence="1">Nucleus</location>
    </subcellularLocation>
</comment>
<dbReference type="InterPro" id="IPR015943">
    <property type="entry name" value="WD40/YVTN_repeat-like_dom_sf"/>
</dbReference>
<dbReference type="Proteomes" id="UP000198341">
    <property type="component" value="Chromosome 15"/>
</dbReference>
<evidence type="ECO:0000256" key="7">
    <source>
        <dbReference type="SAM" id="MobiDB-lite"/>
    </source>
</evidence>
<feature type="repeat" description="WD" evidence="6">
    <location>
        <begin position="325"/>
        <end position="355"/>
    </location>
</feature>
<dbReference type="RefSeq" id="XP_007508777.1">
    <property type="nucleotide sequence ID" value="XM_007508715.1"/>
</dbReference>
<dbReference type="GO" id="GO:0006400">
    <property type="term" value="P:tRNA modification"/>
    <property type="evidence" value="ECO:0007669"/>
    <property type="project" value="TreeGrafter"/>
</dbReference>
<dbReference type="Pfam" id="PF00400">
    <property type="entry name" value="WD40"/>
    <property type="match status" value="2"/>
</dbReference>
<dbReference type="eggNOG" id="KOG3914">
    <property type="taxonomic scope" value="Eukaryota"/>
</dbReference>
<keyword evidence="5" id="KW-0539">Nucleus</keyword>
<dbReference type="OrthoDB" id="339900at2759"/>
<feature type="compositionally biased region" description="Basic and acidic residues" evidence="7">
    <location>
        <begin position="11"/>
        <end position="27"/>
    </location>
</feature>
<evidence type="ECO:0000256" key="4">
    <source>
        <dbReference type="ARBA" id="ARBA00022737"/>
    </source>
</evidence>
<evidence type="ECO:0000256" key="1">
    <source>
        <dbReference type="ARBA" id="ARBA00004123"/>
    </source>
</evidence>
<feature type="compositionally biased region" description="Low complexity" evidence="7">
    <location>
        <begin position="48"/>
        <end position="61"/>
    </location>
</feature>
<dbReference type="GeneID" id="19011398"/>
<dbReference type="SUPFAM" id="SSF50978">
    <property type="entry name" value="WD40 repeat-like"/>
    <property type="match status" value="1"/>
</dbReference>
<dbReference type="PANTHER" id="PTHR16288:SF0">
    <property type="entry name" value="TRNA (GUANINE-N(7)-)-METHYLTRANSFERASE NON-CATALYTIC SUBUNIT WDR4"/>
    <property type="match status" value="1"/>
</dbReference>
<evidence type="ECO:0000256" key="2">
    <source>
        <dbReference type="ARBA" id="ARBA00022574"/>
    </source>
</evidence>
<dbReference type="AlphaFoldDB" id="K8FCU5"/>
<dbReference type="InterPro" id="IPR036322">
    <property type="entry name" value="WD40_repeat_dom_sf"/>
</dbReference>
<sequence length="480" mass="52573">MGAKSRRKKPEVKENNRKRIEKIQESKKKQKKISSSGGDFHDDDGKNKNGTTKNNNNNRNTNGGGGGAFGAGIIEAVPILASYRDDAFGGLFVAMAYCKEMKMMLLVEDRSKKSLVVSVFGGGVGEKREFEAEDTIRAMAFSRCGNYFAVSGDDKRVCIFERKKGEDQEGGDFYYSLANTRLANKKVTSVTFTLDSKHIVYSDKYGDVRVSEVLTPVNDTNKDITTTTTTKDEKIDAEGGDAETGVFDKLLLGHTGTVVTSVCVVDGVTKDDKKEEFVCTADQEGKIRVTRMPPADLRTDIEGSGFDIQSFCFGHQGFVAKVVPAFSKNKNIIVSAGGDGTIRAWDCLTGKQVSKTVKCTPEIPVQDLDVMPTDDENSISVVAILENGKKFGALMFVNELAGKEDEILKHDAESSDANVCAMRAPVCVVLENSSEEEEGVEKKYVKCVGRIGEEEVMEIKIVEEEVQRGIKASEFFDSKF</sequence>
<protein>
    <submittedName>
        <fullName evidence="8">Uncharacterized protein</fullName>
    </submittedName>
</protein>
<evidence type="ECO:0000256" key="3">
    <source>
        <dbReference type="ARBA" id="ARBA00022694"/>
    </source>
</evidence>
<dbReference type="GO" id="GO:0036265">
    <property type="term" value="P:RNA (guanine-N7)-methylation"/>
    <property type="evidence" value="ECO:0007669"/>
    <property type="project" value="InterPro"/>
</dbReference>
<name>K8FCU5_9CHLO</name>
<dbReference type="SMART" id="SM00320">
    <property type="entry name" value="WD40"/>
    <property type="match status" value="3"/>
</dbReference>
<keyword evidence="3" id="KW-0819">tRNA processing</keyword>
<feature type="region of interest" description="Disordered" evidence="7">
    <location>
        <begin position="1"/>
        <end position="64"/>
    </location>
</feature>
<dbReference type="EMBL" id="FO082264">
    <property type="protein sequence ID" value="CCO19863.1"/>
    <property type="molecule type" value="Genomic_DNA"/>
</dbReference>
<evidence type="ECO:0000313" key="8">
    <source>
        <dbReference type="EMBL" id="CCO19863.1"/>
    </source>
</evidence>
<feature type="compositionally biased region" description="Basic residues" evidence="7">
    <location>
        <begin position="1"/>
        <end position="10"/>
    </location>
</feature>
<evidence type="ECO:0000256" key="6">
    <source>
        <dbReference type="PROSITE-ProRule" id="PRU00221"/>
    </source>
</evidence>
<proteinExistence type="predicted"/>
<evidence type="ECO:0000313" key="9">
    <source>
        <dbReference type="Proteomes" id="UP000198341"/>
    </source>
</evidence>
<dbReference type="GO" id="GO:0005829">
    <property type="term" value="C:cytosol"/>
    <property type="evidence" value="ECO:0007669"/>
    <property type="project" value="TreeGrafter"/>
</dbReference>
<keyword evidence="2 6" id="KW-0853">WD repeat</keyword>
<evidence type="ECO:0000256" key="5">
    <source>
        <dbReference type="ARBA" id="ARBA00023242"/>
    </source>
</evidence>
<dbReference type="InterPro" id="IPR001680">
    <property type="entry name" value="WD40_rpt"/>
</dbReference>
<dbReference type="GO" id="GO:0043527">
    <property type="term" value="C:tRNA methyltransferase complex"/>
    <property type="evidence" value="ECO:0007669"/>
    <property type="project" value="TreeGrafter"/>
</dbReference>
<accession>K8FCU5</accession>
<keyword evidence="9" id="KW-1185">Reference proteome</keyword>
<gene>
    <name evidence="8" type="ordered locus">Bathy15g02520</name>
</gene>
<dbReference type="KEGG" id="bpg:Bathy15g02520"/>
<dbReference type="Gene3D" id="2.130.10.10">
    <property type="entry name" value="YVTN repeat-like/Quinoprotein amine dehydrogenase"/>
    <property type="match status" value="2"/>
</dbReference>
<dbReference type="GO" id="GO:0005634">
    <property type="term" value="C:nucleus"/>
    <property type="evidence" value="ECO:0007669"/>
    <property type="project" value="UniProtKB-SubCell"/>
</dbReference>
<dbReference type="STRING" id="41875.K8FCU5"/>
<dbReference type="PROSITE" id="PS50082">
    <property type="entry name" value="WD_REPEATS_2"/>
    <property type="match status" value="1"/>
</dbReference>
<reference evidence="8 9" key="1">
    <citation type="submission" date="2011-10" db="EMBL/GenBank/DDBJ databases">
        <authorList>
            <person name="Genoscope - CEA"/>
        </authorList>
    </citation>
    <scope>NUCLEOTIDE SEQUENCE [LARGE SCALE GENOMIC DNA]</scope>
    <source>
        <strain evidence="8 9">RCC 1105</strain>
    </source>
</reference>
<dbReference type="PANTHER" id="PTHR16288">
    <property type="entry name" value="WD40 REPEAT PROTEIN 4"/>
    <property type="match status" value="1"/>
</dbReference>
<keyword evidence="4" id="KW-0677">Repeat</keyword>
<organism evidence="8 9">
    <name type="scientific">Bathycoccus prasinos</name>
    <dbReference type="NCBI Taxonomy" id="41875"/>
    <lineage>
        <taxon>Eukaryota</taxon>
        <taxon>Viridiplantae</taxon>
        <taxon>Chlorophyta</taxon>
        <taxon>Mamiellophyceae</taxon>
        <taxon>Mamiellales</taxon>
        <taxon>Bathycoccaceae</taxon>
        <taxon>Bathycoccus</taxon>
    </lineage>
</organism>
<dbReference type="InterPro" id="IPR028884">
    <property type="entry name" value="Trm82"/>
</dbReference>